<keyword evidence="4" id="KW-1185">Reference proteome</keyword>
<dbReference type="CDD" id="cd07302">
    <property type="entry name" value="CHD"/>
    <property type="match status" value="1"/>
</dbReference>
<feature type="domain" description="Guanylate cyclase" evidence="2">
    <location>
        <begin position="165"/>
        <end position="294"/>
    </location>
</feature>
<dbReference type="PANTHER" id="PTHR43081">
    <property type="entry name" value="ADENYLATE CYCLASE, TERMINAL-DIFFERENTIATION SPECIFIC-RELATED"/>
    <property type="match status" value="1"/>
</dbReference>
<dbReference type="GO" id="GO:0009190">
    <property type="term" value="P:cyclic nucleotide biosynthetic process"/>
    <property type="evidence" value="ECO:0007669"/>
    <property type="project" value="InterPro"/>
</dbReference>
<dbReference type="AlphaFoldDB" id="A0A364Y296"/>
<dbReference type="InterPro" id="IPR050697">
    <property type="entry name" value="Adenylyl/Guanylyl_Cyclase_3/4"/>
</dbReference>
<organism evidence="3 4">
    <name type="scientific">Pseudochryseolinea flava</name>
    <dbReference type="NCBI Taxonomy" id="2059302"/>
    <lineage>
        <taxon>Bacteria</taxon>
        <taxon>Pseudomonadati</taxon>
        <taxon>Bacteroidota</taxon>
        <taxon>Cytophagia</taxon>
        <taxon>Cytophagales</taxon>
        <taxon>Fulvivirgaceae</taxon>
        <taxon>Pseudochryseolinea</taxon>
    </lineage>
</organism>
<dbReference type="SUPFAM" id="SSF55073">
    <property type="entry name" value="Nucleotide cyclase"/>
    <property type="match status" value="1"/>
</dbReference>
<dbReference type="PROSITE" id="PS50125">
    <property type="entry name" value="GUANYLATE_CYCLASE_2"/>
    <property type="match status" value="1"/>
</dbReference>
<name>A0A364Y296_9BACT</name>
<comment type="caution">
    <text evidence="3">The sequence shown here is derived from an EMBL/GenBank/DDBJ whole genome shotgun (WGS) entry which is preliminary data.</text>
</comment>
<accession>A0A364Y296</accession>
<sequence length="354" mass="39850">MLRNKLKIFAMIFSILFWTVSAFYFVTIRYFGLGEFAPPDLDYANVATYAASVGFSIGLLFGLVPLTSAVWFKRRQSFTSVILIGTCCYVAFFAAVIFIASAIGNSMKFASSYLFSPDGLIVIFHLTTSSALYHFILQINKKFGPGVLSEYTMGKYFAPKEEVRAFMFLDLKSSTHLAETLEHVTYSKLIQDCYAELTDPLIDHFAHVYQYVGDEVVVSWTMNQSFSANHCINFFYAFQQRLEGKKKYFLKRYGVFPEFKAGTHCGKVTVAEVGEIKTEIAYHGDVLNTASRIQSLCNQFDRKLLISETLLNHLAETHHRSIAFVAEVALRGKESATKVFAAERLDSTSSTSLP</sequence>
<keyword evidence="1" id="KW-0812">Transmembrane</keyword>
<evidence type="ECO:0000313" key="3">
    <source>
        <dbReference type="EMBL" id="RAW00403.1"/>
    </source>
</evidence>
<proteinExistence type="predicted"/>
<feature type="transmembrane region" description="Helical" evidence="1">
    <location>
        <begin position="7"/>
        <end position="26"/>
    </location>
</feature>
<dbReference type="Gene3D" id="3.30.70.1230">
    <property type="entry name" value="Nucleotide cyclase"/>
    <property type="match status" value="1"/>
</dbReference>
<feature type="transmembrane region" description="Helical" evidence="1">
    <location>
        <begin position="120"/>
        <end position="137"/>
    </location>
</feature>
<dbReference type="PANTHER" id="PTHR43081:SF1">
    <property type="entry name" value="ADENYLATE CYCLASE, TERMINAL-DIFFERENTIATION SPECIFIC"/>
    <property type="match status" value="1"/>
</dbReference>
<gene>
    <name evidence="3" type="ORF">DQQ10_15240</name>
</gene>
<evidence type="ECO:0000313" key="4">
    <source>
        <dbReference type="Proteomes" id="UP000251889"/>
    </source>
</evidence>
<protein>
    <recommendedName>
        <fullName evidence="2">Guanylate cyclase domain-containing protein</fullName>
    </recommendedName>
</protein>
<keyword evidence="1" id="KW-0472">Membrane</keyword>
<feature type="transmembrane region" description="Helical" evidence="1">
    <location>
        <begin position="46"/>
        <end position="66"/>
    </location>
</feature>
<evidence type="ECO:0000256" key="1">
    <source>
        <dbReference type="SAM" id="Phobius"/>
    </source>
</evidence>
<dbReference type="Proteomes" id="UP000251889">
    <property type="component" value="Unassembled WGS sequence"/>
</dbReference>
<dbReference type="Pfam" id="PF00211">
    <property type="entry name" value="Guanylate_cyc"/>
    <property type="match status" value="1"/>
</dbReference>
<feature type="transmembrane region" description="Helical" evidence="1">
    <location>
        <begin position="78"/>
        <end position="100"/>
    </location>
</feature>
<dbReference type="InterPro" id="IPR001054">
    <property type="entry name" value="A/G_cyclase"/>
</dbReference>
<dbReference type="InterPro" id="IPR029787">
    <property type="entry name" value="Nucleotide_cyclase"/>
</dbReference>
<dbReference type="GO" id="GO:0035556">
    <property type="term" value="P:intracellular signal transduction"/>
    <property type="evidence" value="ECO:0007669"/>
    <property type="project" value="InterPro"/>
</dbReference>
<dbReference type="GO" id="GO:0004016">
    <property type="term" value="F:adenylate cyclase activity"/>
    <property type="evidence" value="ECO:0007669"/>
    <property type="project" value="UniProtKB-ARBA"/>
</dbReference>
<dbReference type="EMBL" id="QMFY01000007">
    <property type="protein sequence ID" value="RAW00403.1"/>
    <property type="molecule type" value="Genomic_DNA"/>
</dbReference>
<keyword evidence="1" id="KW-1133">Transmembrane helix</keyword>
<evidence type="ECO:0000259" key="2">
    <source>
        <dbReference type="PROSITE" id="PS50125"/>
    </source>
</evidence>
<reference evidence="3 4" key="1">
    <citation type="submission" date="2018-06" db="EMBL/GenBank/DDBJ databases">
        <title>Chryseolinea flavus sp. nov., a member of the phylum Bacteroidetes isolated from soil.</title>
        <authorList>
            <person name="Li Y."/>
            <person name="Wang J."/>
        </authorList>
    </citation>
    <scope>NUCLEOTIDE SEQUENCE [LARGE SCALE GENOMIC DNA]</scope>
    <source>
        <strain evidence="3 4">SDU1-6</strain>
    </source>
</reference>